<evidence type="ECO:0000313" key="1">
    <source>
        <dbReference type="EMBL" id="EIJ38659.1"/>
    </source>
</evidence>
<gene>
    <name evidence="1" type="ORF">JoomaDRAFT_1647</name>
</gene>
<dbReference type="Proteomes" id="UP000004690">
    <property type="component" value="Unassembled WGS sequence"/>
</dbReference>
<organism evidence="1 2">
    <name type="scientific">Galbibacter orientalis DSM 19592</name>
    <dbReference type="NCBI Taxonomy" id="926559"/>
    <lineage>
        <taxon>Bacteria</taxon>
        <taxon>Pseudomonadati</taxon>
        <taxon>Bacteroidota</taxon>
        <taxon>Flavobacteriia</taxon>
        <taxon>Flavobacteriales</taxon>
        <taxon>Flavobacteriaceae</taxon>
        <taxon>Galbibacter</taxon>
    </lineage>
</organism>
<dbReference type="HOGENOM" id="CLU_1530540_0_0_10"/>
<dbReference type="AlphaFoldDB" id="I3C4W6"/>
<protein>
    <submittedName>
        <fullName evidence="1">Uncharacterized protein</fullName>
    </submittedName>
</protein>
<proteinExistence type="predicted"/>
<sequence>MEFQIANKMKTLFFSILSFFCATISFSQDKEFYTLYKGGEKVQKKIVYIYFNKDSIGNSVDIQNDTIYFVYEARIHAYGNSFETLTDRFQNKEGIKLYDKLNKNDIDNLIYSMEDLYKIEEKQIKKDRNRVENETGFKGLPPIGRHADLDIRICVPNNNEDTFRIYKVNWLYEVF</sequence>
<name>I3C4W6_9FLAO</name>
<dbReference type="RefSeq" id="WP_008611915.1">
    <property type="nucleotide sequence ID" value="NZ_JH651379.1"/>
</dbReference>
<dbReference type="EMBL" id="JH651379">
    <property type="protein sequence ID" value="EIJ38659.1"/>
    <property type="molecule type" value="Genomic_DNA"/>
</dbReference>
<accession>I3C4W6</accession>
<reference evidence="1 2" key="1">
    <citation type="submission" date="2012-02" db="EMBL/GenBank/DDBJ databases">
        <title>Improved High-Quality Draft genome of Joostella marina DSM 19592.</title>
        <authorList>
            <consortium name="US DOE Joint Genome Institute (JGI-PGF)"/>
            <person name="Lucas S."/>
            <person name="Copeland A."/>
            <person name="Lapidus A."/>
            <person name="Bruce D."/>
            <person name="Goodwin L."/>
            <person name="Pitluck S."/>
            <person name="Peters L."/>
            <person name="Chertkov O."/>
            <person name="Ovchinnikova G."/>
            <person name="Kyrpides N."/>
            <person name="Mavromatis K."/>
            <person name="Detter J.C."/>
            <person name="Han C."/>
            <person name="Land M."/>
            <person name="Hauser L."/>
            <person name="Markowitz V."/>
            <person name="Cheng J.-F."/>
            <person name="Hugenholtz P."/>
            <person name="Woyke T."/>
            <person name="Wu D."/>
            <person name="Tindall B."/>
            <person name="Brambilla E."/>
            <person name="Klenk H.-P."/>
            <person name="Eisen J.A."/>
        </authorList>
    </citation>
    <scope>NUCLEOTIDE SEQUENCE [LARGE SCALE GENOMIC DNA]</scope>
    <source>
        <strain evidence="1 2">DSM 19592</strain>
    </source>
</reference>
<keyword evidence="2" id="KW-1185">Reference proteome</keyword>
<evidence type="ECO:0000313" key="2">
    <source>
        <dbReference type="Proteomes" id="UP000004690"/>
    </source>
</evidence>
<dbReference type="OrthoDB" id="1377166at2"/>